<reference evidence="2 3" key="1">
    <citation type="submission" date="2015-02" db="EMBL/GenBank/DDBJ databases">
        <title>Evolution of amylase-binding proteins of oral streptococcal species.</title>
        <authorList>
            <person name="Haase E.M."/>
        </authorList>
    </citation>
    <scope>NUCLEOTIDE SEQUENCE [LARGE SCALE GENOMIC DNA]</scope>
    <source>
        <strain evidence="2 3">G9B</strain>
    </source>
</reference>
<dbReference type="PANTHER" id="PTHR43649:SF12">
    <property type="entry name" value="DIACETYLCHITOBIOSE BINDING PROTEIN DASA"/>
    <property type="match status" value="1"/>
</dbReference>
<dbReference type="InterPro" id="IPR050490">
    <property type="entry name" value="Bact_solute-bd_prot1"/>
</dbReference>
<evidence type="ECO:0000256" key="1">
    <source>
        <dbReference type="SAM" id="SignalP"/>
    </source>
</evidence>
<keyword evidence="1" id="KW-0732">Signal</keyword>
<proteinExistence type="predicted"/>
<protein>
    <submittedName>
        <fullName evidence="2">ABC transporter substrate-binding protein</fullName>
    </submittedName>
</protein>
<feature type="chain" id="PRO_5043834171" evidence="1">
    <location>
        <begin position="22"/>
        <end position="450"/>
    </location>
</feature>
<dbReference type="RefSeq" id="WP_045505157.1">
    <property type="nucleotide sequence ID" value="NZ_JYGL01000002.1"/>
</dbReference>
<dbReference type="Pfam" id="PF01547">
    <property type="entry name" value="SBP_bac_1"/>
    <property type="match status" value="1"/>
</dbReference>
<dbReference type="CDD" id="cd13585">
    <property type="entry name" value="PBP2_TMBP_like"/>
    <property type="match status" value="1"/>
</dbReference>
<dbReference type="PANTHER" id="PTHR43649">
    <property type="entry name" value="ARABINOSE-BINDING PROTEIN-RELATED"/>
    <property type="match status" value="1"/>
</dbReference>
<dbReference type="PROSITE" id="PS51257">
    <property type="entry name" value="PROKAR_LIPOPROTEIN"/>
    <property type="match status" value="1"/>
</dbReference>
<dbReference type="Proteomes" id="UP000033658">
    <property type="component" value="Unassembled WGS sequence"/>
</dbReference>
<organism evidence="2 3">
    <name type="scientific">Streptococcus gordonii</name>
    <dbReference type="NCBI Taxonomy" id="1302"/>
    <lineage>
        <taxon>Bacteria</taxon>
        <taxon>Bacillati</taxon>
        <taxon>Bacillota</taxon>
        <taxon>Bacilli</taxon>
        <taxon>Lactobacillales</taxon>
        <taxon>Streptococcaceae</taxon>
        <taxon>Streptococcus</taxon>
    </lineage>
</organism>
<name>A0AAW3H4E5_STRGN</name>
<feature type="signal peptide" evidence="1">
    <location>
        <begin position="1"/>
        <end position="21"/>
    </location>
</feature>
<accession>A0AAW3H4E5</accession>
<dbReference type="SUPFAM" id="SSF53850">
    <property type="entry name" value="Periplasmic binding protein-like II"/>
    <property type="match status" value="1"/>
</dbReference>
<comment type="caution">
    <text evidence="2">The sequence shown here is derived from an EMBL/GenBank/DDBJ whole genome shotgun (WGS) entry which is preliminary data.</text>
</comment>
<dbReference type="AlphaFoldDB" id="A0AAW3H4E5"/>
<dbReference type="InterPro" id="IPR006059">
    <property type="entry name" value="SBP"/>
</dbReference>
<gene>
    <name evidence="2" type="ORF">TZ86_01687</name>
</gene>
<sequence length="450" mass="50231">MKKFKKMLCLAGLALTGLALVACSGKTEKTADKGSSTELSGEITMWHSFTQGPRLESIQKSADEFMKKHPKTKIKIETFSWNDFYTKWTTGLANGNVPDLSTALPNQVMEMVNSDALVPLNDSIDRIGKDRFNKTALDEAKIKDDYYSVPLYSHAQVMWVRTDILKEHNIEVPKTWDQLYEASKKLKESGVYGLSVPFGTNDLMGTRFLNFYVRSGGGSLLTKDLKANLTSKLAQDGIKYWVKLYKEISPQDSLNFNVLQQATLFYQGKTAFDFNSGFHIGGINANSPQLLDSIDAYPIPKIKESDKDNGIETSNIPMVVWKNSKHPEVAKAFLESLYSEENYVKFLDSTPVGMLPAIKGISDDPAYKDNDIRKKFQHAEEVITKAAEKGTAIGYENGPSVQAGMLTNQHIIEQMFQDIITNGTDPMKAAKEAEKQLNDLFETVAVDVKN</sequence>
<evidence type="ECO:0000313" key="3">
    <source>
        <dbReference type="Proteomes" id="UP000033658"/>
    </source>
</evidence>
<dbReference type="Gene3D" id="3.40.190.10">
    <property type="entry name" value="Periplasmic binding protein-like II"/>
    <property type="match status" value="2"/>
</dbReference>
<dbReference type="EMBL" id="JYGL01000002">
    <property type="protein sequence ID" value="KJQ56352.1"/>
    <property type="molecule type" value="Genomic_DNA"/>
</dbReference>
<evidence type="ECO:0000313" key="2">
    <source>
        <dbReference type="EMBL" id="KJQ56352.1"/>
    </source>
</evidence>